<dbReference type="Gene3D" id="3.40.50.300">
    <property type="entry name" value="P-loop containing nucleotide triphosphate hydrolases"/>
    <property type="match status" value="2"/>
</dbReference>
<feature type="domain" description="ABC transmembrane type-1" evidence="14">
    <location>
        <begin position="61"/>
        <end position="346"/>
    </location>
</feature>
<dbReference type="PROSITE" id="PS50929">
    <property type="entry name" value="ABC_TM1F"/>
    <property type="match status" value="2"/>
</dbReference>
<feature type="transmembrane region" description="Helical" evidence="12">
    <location>
        <begin position="182"/>
        <end position="198"/>
    </location>
</feature>
<dbReference type="InterPro" id="IPR011527">
    <property type="entry name" value="ABC1_TM_dom"/>
</dbReference>
<dbReference type="GO" id="GO:0016887">
    <property type="term" value="F:ATP hydrolysis activity"/>
    <property type="evidence" value="ECO:0007669"/>
    <property type="project" value="InterPro"/>
</dbReference>
<feature type="transmembrane region" description="Helical" evidence="12">
    <location>
        <begin position="751"/>
        <end position="778"/>
    </location>
</feature>
<dbReference type="InterPro" id="IPR036640">
    <property type="entry name" value="ABC1_TM_sf"/>
</dbReference>
<feature type="compositionally biased region" description="Basic and acidic residues" evidence="11">
    <location>
        <begin position="1"/>
        <end position="13"/>
    </location>
</feature>
<dbReference type="Proteomes" id="UP000516314">
    <property type="component" value="Chromosome 1"/>
</dbReference>
<dbReference type="Pfam" id="PF00664">
    <property type="entry name" value="ABC_membrane"/>
    <property type="match status" value="2"/>
</dbReference>
<dbReference type="InterPro" id="IPR003593">
    <property type="entry name" value="AAA+_ATPase"/>
</dbReference>
<dbReference type="CDD" id="cd18578">
    <property type="entry name" value="ABC_6TM_Pgp_ABCB1_D2_like"/>
    <property type="match status" value="1"/>
</dbReference>
<keyword evidence="5" id="KW-0677">Repeat</keyword>
<evidence type="ECO:0000256" key="5">
    <source>
        <dbReference type="ARBA" id="ARBA00022737"/>
    </source>
</evidence>
<feature type="transmembrane region" description="Helical" evidence="12">
    <location>
        <begin position="106"/>
        <end position="127"/>
    </location>
</feature>
<protein>
    <submittedName>
        <fullName evidence="15">(thale cress) hypothetical protein</fullName>
    </submittedName>
</protein>
<dbReference type="GO" id="GO:0005524">
    <property type="term" value="F:ATP binding"/>
    <property type="evidence" value="ECO:0007669"/>
    <property type="project" value="UniProtKB-KW"/>
</dbReference>
<feature type="transmembrane region" description="Helical" evidence="12">
    <location>
        <begin position="968"/>
        <end position="986"/>
    </location>
</feature>
<keyword evidence="10" id="KW-0325">Glycoprotein</keyword>
<dbReference type="CDD" id="cd03249">
    <property type="entry name" value="ABC_MTABC3_MDL1_MDL2"/>
    <property type="match status" value="2"/>
</dbReference>
<feature type="compositionally biased region" description="Basic and acidic residues" evidence="11">
    <location>
        <begin position="21"/>
        <end position="35"/>
    </location>
</feature>
<dbReference type="PROSITE" id="PS50893">
    <property type="entry name" value="ABC_TRANSPORTER_2"/>
    <property type="match status" value="2"/>
</dbReference>
<dbReference type="GO" id="GO:0140359">
    <property type="term" value="F:ABC-type transporter activity"/>
    <property type="evidence" value="ECO:0007669"/>
    <property type="project" value="InterPro"/>
</dbReference>
<name>A0A7G2DTN9_ARATH</name>
<dbReference type="GO" id="GO:0005886">
    <property type="term" value="C:plasma membrane"/>
    <property type="evidence" value="ECO:0007669"/>
    <property type="project" value="UniProtKB-SubCell"/>
</dbReference>
<accession>A0A7G2DTN9</accession>
<feature type="domain" description="ABC transporter" evidence="13">
    <location>
        <begin position="381"/>
        <end position="617"/>
    </location>
</feature>
<keyword evidence="9 12" id="KW-0472">Membrane</keyword>
<evidence type="ECO:0000256" key="11">
    <source>
        <dbReference type="SAM" id="MobiDB-lite"/>
    </source>
</evidence>
<keyword evidence="6" id="KW-0547">Nucleotide-binding</keyword>
<evidence type="ECO:0000256" key="2">
    <source>
        <dbReference type="ARBA" id="ARBA00007577"/>
    </source>
</evidence>
<feature type="transmembrane region" description="Helical" evidence="12">
    <location>
        <begin position="55"/>
        <end position="79"/>
    </location>
</feature>
<dbReference type="PANTHER" id="PTHR43394:SF16">
    <property type="entry name" value="ABC TRANSPORTER B FAMILY MEMBER 4-LIKE ISOFORM X1"/>
    <property type="match status" value="1"/>
</dbReference>
<keyword evidence="3" id="KW-0813">Transport</keyword>
<gene>
    <name evidence="15" type="ORF">AT9943_LOCUS139</name>
</gene>
<organism evidence="15 16">
    <name type="scientific">Arabidopsis thaliana</name>
    <name type="common">Mouse-ear cress</name>
    <dbReference type="NCBI Taxonomy" id="3702"/>
    <lineage>
        <taxon>Eukaryota</taxon>
        <taxon>Viridiplantae</taxon>
        <taxon>Streptophyta</taxon>
        <taxon>Embryophyta</taxon>
        <taxon>Tracheophyta</taxon>
        <taxon>Spermatophyta</taxon>
        <taxon>Magnoliopsida</taxon>
        <taxon>eudicotyledons</taxon>
        <taxon>Gunneridae</taxon>
        <taxon>Pentapetalae</taxon>
        <taxon>rosids</taxon>
        <taxon>malvids</taxon>
        <taxon>Brassicales</taxon>
        <taxon>Brassicaceae</taxon>
        <taxon>Camelineae</taxon>
        <taxon>Arabidopsis</taxon>
    </lineage>
</organism>
<comment type="subcellular location">
    <subcellularLocation>
        <location evidence="1">Cell membrane</location>
        <topology evidence="1">Multi-pass membrane protein</topology>
    </subcellularLocation>
</comment>
<dbReference type="Pfam" id="PF00005">
    <property type="entry name" value="ABC_tran"/>
    <property type="match status" value="2"/>
</dbReference>
<evidence type="ECO:0000256" key="3">
    <source>
        <dbReference type="ARBA" id="ARBA00022448"/>
    </source>
</evidence>
<dbReference type="SUPFAM" id="SSF52540">
    <property type="entry name" value="P-loop containing nucleoside triphosphate hydrolases"/>
    <property type="match status" value="2"/>
</dbReference>
<dbReference type="InterPro" id="IPR027417">
    <property type="entry name" value="P-loop_NTPase"/>
</dbReference>
<evidence type="ECO:0000256" key="4">
    <source>
        <dbReference type="ARBA" id="ARBA00022692"/>
    </source>
</evidence>
<dbReference type="PANTHER" id="PTHR43394">
    <property type="entry name" value="ATP-DEPENDENT PERMEASE MDL1, MITOCHONDRIAL"/>
    <property type="match status" value="1"/>
</dbReference>
<evidence type="ECO:0000259" key="14">
    <source>
        <dbReference type="PROSITE" id="PS50929"/>
    </source>
</evidence>
<feature type="transmembrane region" description="Helical" evidence="12">
    <location>
        <begin position="707"/>
        <end position="731"/>
    </location>
</feature>
<evidence type="ECO:0000256" key="12">
    <source>
        <dbReference type="SAM" id="Phobius"/>
    </source>
</evidence>
<evidence type="ECO:0000256" key="9">
    <source>
        <dbReference type="ARBA" id="ARBA00023136"/>
    </source>
</evidence>
<feature type="region of interest" description="Disordered" evidence="11">
    <location>
        <begin position="1"/>
        <end position="35"/>
    </location>
</feature>
<dbReference type="FunFam" id="1.20.1560.10:FF:000009">
    <property type="entry name" value="ABC transporter B family member 1"/>
    <property type="match status" value="1"/>
</dbReference>
<feature type="transmembrane region" description="Helical" evidence="12">
    <location>
        <begin position="933"/>
        <end position="956"/>
    </location>
</feature>
<dbReference type="AlphaFoldDB" id="A0A7G2DTN9"/>
<dbReference type="FunFam" id="3.40.50.300:FF:000066">
    <property type="entry name" value="ABC transporter B family member 1"/>
    <property type="match status" value="2"/>
</dbReference>
<dbReference type="GO" id="GO:0010328">
    <property type="term" value="F:auxin influx transmembrane transporter activity"/>
    <property type="evidence" value="ECO:0007669"/>
    <property type="project" value="UniProtKB-ARBA"/>
</dbReference>
<dbReference type="PROSITE" id="PS00211">
    <property type="entry name" value="ABC_TRANSPORTER_1"/>
    <property type="match status" value="2"/>
</dbReference>
<feature type="compositionally biased region" description="Polar residues" evidence="11">
    <location>
        <begin position="629"/>
        <end position="654"/>
    </location>
</feature>
<keyword evidence="8 12" id="KW-1133">Transmembrane helix</keyword>
<dbReference type="SMART" id="SM00382">
    <property type="entry name" value="AAA"/>
    <property type="match status" value="2"/>
</dbReference>
<dbReference type="InterPro" id="IPR039421">
    <property type="entry name" value="Type_1_exporter"/>
</dbReference>
<feature type="domain" description="ABC transporter" evidence="13">
    <location>
        <begin position="1032"/>
        <end position="1271"/>
    </location>
</feature>
<sequence>MNGDGAREGDSVSHEPSTSKSPKEGEETKKEGKNEEKANTVPFYKLFAFADSSDVLLMICGSIGAIGNGMSLPVMTLLFGDLIDSFGKNQNNKDIVDVVSKVCLKFVYLGLGTLGAAFLQVACWMITGERQAARIRSTYLKTILRQDIGFFDVETNTGEVVGRMSGDTVLIQDAMGEKVGKFIQLVSTFVGGFVLAFIKGWLLTLVMLTSIPLLAMAGAAMALIVTRASSRGQAAYAKAATVVEQTIGSIRTVASFTGEKQAINSYKKFITSAYKSSIQQGFSTGLGLGVMFFVFFSSYALAIWFGGKMILEKGYTGGAVINVIIIVVAGSMSLGQTSPCVTAFAAGQAAAYKMFETIKRKPLIDAYDVNGKVLGDIRGDIELKDVHFSYPARPDEEIFDGFSLFIPSGATAALVGESGSGKSTVISLIERFYDPKSGAVLIDGVNLKEFQLKWIRSKIGLVSQEPVLFSSSIMENIAYGKENATVEEIKAATELANAAKFIDKLPQGLDTMVGEHGTQLSGGQKQRIAIARAILKDPRILLLDEATSALDAESERVVQEALDRVMVNRTTVIVAHRLSTVRNADMIAVIHRGKMVEKGSHSELLKVSEGAYSQLIRLQEINKDVKTSELSSGSSFRNSNLKKSMEGTSSVGNSSRHHSLNVLGLTTGLDLGSHSQRAGQDETGTASQEPLPKVSLTRIAALNKPEIPVLLLGTVAAAINGAIFPLFGILISRVIEAFFKPAHELKRDSRFWAIIFVALGVTSLIVSPTQMYLFAVAGGKLIRRIRSMCFEKAVHMEVAWFDEPQNSSGTMGARLSADATLIRALVGDALSLAVQNVASAASGLIIAFTASWELALIILVMLPLIGINGFVQVKFMKGFSADAKSKYEEASQVANDAVGSIRTVASFCAEEKVMQMYKKQCEGPIKDGIKQGFISGLGFGFSFFILFCVYATSFYAGARLVEDGKTTFNNVFQVFFALTMAAIGISQSSTFAPDSSKAKVAAASIFAIIDRKSKIDSSDETGTVVENVKGDIELRHLSFTYPARPDIQIFRDLCLTIRAGKTVALVGESGSGKSTVISLLQRFYDPDSGHITLDGVELKKLQLKWLRQQMGLVGQEPVLFNDTIRANIAYGKGSEEAATESEIIAAAELANAHKFISSIQQGYDTVVGERGIQLSGGQKQRVAIARAIVKEPKILLLDEATSALDAESERVVQDALDRVMVNRTTIVVAHRLSTIKNADVIAVVKNGVIAEKGTHETLIKIEGGVYASLVQLHMTASN</sequence>
<evidence type="ECO:0000256" key="10">
    <source>
        <dbReference type="ARBA" id="ARBA00023180"/>
    </source>
</evidence>
<dbReference type="FunFam" id="1.20.1560.10:FF:000025">
    <property type="entry name" value="ABC transporter B family member 9"/>
    <property type="match status" value="1"/>
</dbReference>
<feature type="transmembrane region" description="Helical" evidence="12">
    <location>
        <begin position="204"/>
        <end position="225"/>
    </location>
</feature>
<keyword evidence="7" id="KW-0067">ATP-binding</keyword>
<evidence type="ECO:0000256" key="7">
    <source>
        <dbReference type="ARBA" id="ARBA00022840"/>
    </source>
</evidence>
<evidence type="ECO:0000256" key="8">
    <source>
        <dbReference type="ARBA" id="ARBA00022989"/>
    </source>
</evidence>
<evidence type="ECO:0000313" key="15">
    <source>
        <dbReference type="EMBL" id="CAD5311531.1"/>
    </source>
</evidence>
<dbReference type="EMBL" id="LR881466">
    <property type="protein sequence ID" value="CAD5311531.1"/>
    <property type="molecule type" value="Genomic_DNA"/>
</dbReference>
<dbReference type="SUPFAM" id="SSF90123">
    <property type="entry name" value="ABC transporter transmembrane region"/>
    <property type="match status" value="2"/>
</dbReference>
<feature type="transmembrane region" description="Helical" evidence="12">
    <location>
        <begin position="285"/>
        <end position="307"/>
    </location>
</feature>
<dbReference type="InterPro" id="IPR017871">
    <property type="entry name" value="ABC_transporter-like_CS"/>
</dbReference>
<dbReference type="CDD" id="cd18577">
    <property type="entry name" value="ABC_6TM_Pgp_ABCB1_D1_like"/>
    <property type="match status" value="1"/>
</dbReference>
<comment type="similarity">
    <text evidence="2">Belongs to the ABC transporter superfamily. ABCB family. Multidrug resistance exporter (TC 3.A.1.201) subfamily.</text>
</comment>
<feature type="transmembrane region" description="Helical" evidence="12">
    <location>
        <begin position="854"/>
        <end position="871"/>
    </location>
</feature>
<dbReference type="InterPro" id="IPR003439">
    <property type="entry name" value="ABC_transporter-like_ATP-bd"/>
</dbReference>
<dbReference type="FunFam" id="1.20.1560.10:FF:000044">
    <property type="entry name" value="ABC transporter B family member 9"/>
    <property type="match status" value="1"/>
</dbReference>
<evidence type="ECO:0000256" key="1">
    <source>
        <dbReference type="ARBA" id="ARBA00004651"/>
    </source>
</evidence>
<feature type="domain" description="ABC transmembrane type-1" evidence="14">
    <location>
        <begin position="711"/>
        <end position="997"/>
    </location>
</feature>
<evidence type="ECO:0000256" key="6">
    <source>
        <dbReference type="ARBA" id="ARBA00022741"/>
    </source>
</evidence>
<dbReference type="GO" id="GO:0010329">
    <property type="term" value="F:auxin efflux transmembrane transporter activity"/>
    <property type="evidence" value="ECO:0007669"/>
    <property type="project" value="UniProtKB-ARBA"/>
</dbReference>
<dbReference type="Gene3D" id="1.20.1560.10">
    <property type="entry name" value="ABC transporter type 1, transmembrane domain"/>
    <property type="match status" value="1"/>
</dbReference>
<proteinExistence type="inferred from homology"/>
<reference evidence="15 16" key="1">
    <citation type="submission" date="2020-09" db="EMBL/GenBank/DDBJ databases">
        <authorList>
            <person name="Ashkenazy H."/>
        </authorList>
    </citation>
    <scope>NUCLEOTIDE SEQUENCE [LARGE SCALE GENOMIC DNA]</scope>
    <source>
        <strain evidence="16">cv. Cdm-0</strain>
    </source>
</reference>
<evidence type="ECO:0000313" key="16">
    <source>
        <dbReference type="Proteomes" id="UP000516314"/>
    </source>
</evidence>
<feature type="region of interest" description="Disordered" evidence="11">
    <location>
        <begin position="629"/>
        <end position="656"/>
    </location>
</feature>
<evidence type="ECO:0000259" key="13">
    <source>
        <dbReference type="PROSITE" id="PS50893"/>
    </source>
</evidence>
<keyword evidence="4 12" id="KW-0812">Transmembrane</keyword>